<evidence type="ECO:0000313" key="1">
    <source>
        <dbReference type="EMBL" id="EMT50476.1"/>
    </source>
</evidence>
<dbReference type="Pfam" id="PF09501">
    <property type="entry name" value="Bac_small_YrzI"/>
    <property type="match status" value="1"/>
</dbReference>
<dbReference type="AlphaFoldDB" id="M8DU12"/>
<dbReference type="OrthoDB" id="2472173at2"/>
<evidence type="ECO:0000313" key="2">
    <source>
        <dbReference type="Proteomes" id="UP000012081"/>
    </source>
</evidence>
<dbReference type="GeneID" id="89501455"/>
<dbReference type="Proteomes" id="UP000012081">
    <property type="component" value="Unassembled WGS sequence"/>
</dbReference>
<gene>
    <name evidence="1" type="ORF">I532_22335</name>
</gene>
<protein>
    <submittedName>
        <fullName evidence="1">Uncharacterized protein</fullName>
    </submittedName>
</protein>
<sequence length="52" mass="6570">MYIPMIFFSIIIEKRVLSPEEVEARYQQEQFIREWEEKRLLQAAQFPEYCRW</sequence>
<dbReference type="PATRIC" id="fig|1300222.3.peg.4692"/>
<comment type="caution">
    <text evidence="1">The sequence shown here is derived from an EMBL/GenBank/DDBJ whole genome shotgun (WGS) entry which is preliminary data.</text>
</comment>
<accession>M8DU12</accession>
<proteinExistence type="predicted"/>
<dbReference type="InterPro" id="IPR012655">
    <property type="entry name" value="YrzI"/>
</dbReference>
<keyword evidence="2" id="KW-1185">Reference proteome</keyword>
<reference evidence="1 2" key="1">
    <citation type="submission" date="2013-03" db="EMBL/GenBank/DDBJ databases">
        <title>Assembly of a new bacterial strain Brevibacillus borstelensis AK1.</title>
        <authorList>
            <person name="Rajan I."/>
            <person name="PoliReddy D."/>
            <person name="Sugumar T."/>
            <person name="Rathinam K."/>
            <person name="Alqarawi S."/>
            <person name="Khalil A.B."/>
            <person name="Sivakumar N."/>
        </authorList>
    </citation>
    <scope>NUCLEOTIDE SEQUENCE [LARGE SCALE GENOMIC DNA]</scope>
    <source>
        <strain evidence="1 2">AK1</strain>
    </source>
</reference>
<dbReference type="RefSeq" id="WP_003391572.1">
    <property type="nucleotide sequence ID" value="NZ_APBN01000015.1"/>
</dbReference>
<dbReference type="EMBL" id="APBN01000015">
    <property type="protein sequence ID" value="EMT50476.1"/>
    <property type="molecule type" value="Genomic_DNA"/>
</dbReference>
<organism evidence="1 2">
    <name type="scientific">Brevibacillus borstelensis AK1</name>
    <dbReference type="NCBI Taxonomy" id="1300222"/>
    <lineage>
        <taxon>Bacteria</taxon>
        <taxon>Bacillati</taxon>
        <taxon>Bacillota</taxon>
        <taxon>Bacilli</taxon>
        <taxon>Bacillales</taxon>
        <taxon>Paenibacillaceae</taxon>
        <taxon>Brevibacillus</taxon>
    </lineage>
</organism>
<name>M8DU12_9BACL</name>